<gene>
    <name evidence="8" type="ORF">SAMN05216227_100167</name>
</gene>
<evidence type="ECO:0000256" key="1">
    <source>
        <dbReference type="ARBA" id="ARBA00004749"/>
    </source>
</evidence>
<protein>
    <submittedName>
        <fullName evidence="8">Ubiquinone biosynthesis protein COQ9</fullName>
    </submittedName>
</protein>
<dbReference type="OrthoDB" id="7201143at2"/>
<comment type="pathway">
    <text evidence="1">Cofactor biosynthesis; ubiquinone biosynthesis.</text>
</comment>
<dbReference type="PANTHER" id="PTHR21427:SF19">
    <property type="entry name" value="UBIQUINONE BIOSYNTHESIS PROTEIN COQ9, MITOCHONDRIAL"/>
    <property type="match status" value="1"/>
</dbReference>
<proteinExistence type="inferred from homology"/>
<dbReference type="STRING" id="1077947.SAMN05216227_100167"/>
<dbReference type="RefSeq" id="WP_050521349.1">
    <property type="nucleotide sequence ID" value="NZ_FOCO01000001.1"/>
</dbReference>
<dbReference type="GO" id="GO:0006744">
    <property type="term" value="P:ubiquinone biosynthetic process"/>
    <property type="evidence" value="ECO:0007669"/>
    <property type="project" value="UniProtKB-KW"/>
</dbReference>
<dbReference type="Gene3D" id="1.10.357.10">
    <property type="entry name" value="Tetracycline Repressor, domain 2"/>
    <property type="match status" value="1"/>
</dbReference>
<evidence type="ECO:0000256" key="3">
    <source>
        <dbReference type="ARBA" id="ARBA00022688"/>
    </source>
</evidence>
<dbReference type="Pfam" id="PF08511">
    <property type="entry name" value="COQ9"/>
    <property type="match status" value="1"/>
</dbReference>
<dbReference type="AlphaFoldDB" id="A0A1H8ABG6"/>
<dbReference type="NCBIfam" id="TIGR02396">
    <property type="entry name" value="diverge_rpsU"/>
    <property type="match status" value="1"/>
</dbReference>
<feature type="domain" description="COQ9 C-terminal" evidence="7">
    <location>
        <begin position="123"/>
        <end position="192"/>
    </location>
</feature>
<dbReference type="GO" id="GO:0008289">
    <property type="term" value="F:lipid binding"/>
    <property type="evidence" value="ECO:0007669"/>
    <property type="project" value="UniProtKB-KW"/>
</dbReference>
<name>A0A1H8ABG6_9RHOB</name>
<evidence type="ECO:0000259" key="7">
    <source>
        <dbReference type="Pfam" id="PF08511"/>
    </source>
</evidence>
<comment type="similarity">
    <text evidence="2">Belongs to the COQ9 family.</text>
</comment>
<keyword evidence="3" id="KW-0831">Ubiquinone biosynthesis</keyword>
<comment type="function">
    <text evidence="6">Membrane-associated protein that warps the membrane surface to access and bind aromatic isoprenes with high specificity, including ubiquinone (CoQ) isoprene intermediates and presents them directly to COQ7, therefore facilitating the COQ7-mediated hydroxylase step. Participates in the biosynthesis of coenzyme Q, also named ubiquinone, an essential lipid-soluble electron transporter for aerobic cellular respiration.</text>
</comment>
<dbReference type="PANTHER" id="PTHR21427">
    <property type="entry name" value="UBIQUINONE BIOSYNTHESIS PROTEIN COQ9, MITOCHONDRIAL"/>
    <property type="match status" value="1"/>
</dbReference>
<dbReference type="InterPro" id="IPR012762">
    <property type="entry name" value="Ubiq_biosynth_COQ9"/>
</dbReference>
<dbReference type="EMBL" id="FOCO01000001">
    <property type="protein sequence ID" value="SEM67893.1"/>
    <property type="molecule type" value="Genomic_DNA"/>
</dbReference>
<evidence type="ECO:0000256" key="6">
    <source>
        <dbReference type="ARBA" id="ARBA00058104"/>
    </source>
</evidence>
<organism evidence="8 9">
    <name type="scientific">Pseudorhodobacter antarcticus</name>
    <dbReference type="NCBI Taxonomy" id="1077947"/>
    <lineage>
        <taxon>Bacteria</taxon>
        <taxon>Pseudomonadati</taxon>
        <taxon>Pseudomonadota</taxon>
        <taxon>Alphaproteobacteria</taxon>
        <taxon>Rhodobacterales</taxon>
        <taxon>Paracoccaceae</taxon>
        <taxon>Pseudorhodobacter</taxon>
    </lineage>
</organism>
<dbReference type="Proteomes" id="UP000183002">
    <property type="component" value="Unassembled WGS sequence"/>
</dbReference>
<accession>A0A1H8ABG6</accession>
<keyword evidence="9" id="KW-1185">Reference proteome</keyword>
<evidence type="ECO:0000256" key="2">
    <source>
        <dbReference type="ARBA" id="ARBA00010766"/>
    </source>
</evidence>
<evidence type="ECO:0000313" key="8">
    <source>
        <dbReference type="EMBL" id="SEM67893.1"/>
    </source>
</evidence>
<evidence type="ECO:0000313" key="9">
    <source>
        <dbReference type="Proteomes" id="UP000183002"/>
    </source>
</evidence>
<dbReference type="InterPro" id="IPR013718">
    <property type="entry name" value="COQ9_C"/>
</dbReference>
<sequence>MMTNETQSTGTDATKQAILQAALPHVAFDGWTETTFRAAITDSGVADGLARALFPRGGIDLALAFHHAGDDAMTDRLATANLGTYRYSDRVAFAIRTRLELVGDKELVRRGTTLFALPQNAGEGAKAIWGTADAIWRALGDTSTDVNWYTKRATLSGVYAATVLFWLGDDSQNHSNTWEFLDRRIANVMQIEKAKSALRDNPVANFLQNGPLSGPIQGVVNWMEKVKMPKRPDDLPGRTRR</sequence>
<reference evidence="8 9" key="1">
    <citation type="submission" date="2016-10" db="EMBL/GenBank/DDBJ databases">
        <authorList>
            <person name="de Groot N.N."/>
        </authorList>
    </citation>
    <scope>NUCLEOTIDE SEQUENCE [LARGE SCALE GENOMIC DNA]</scope>
    <source>
        <strain evidence="8 9">CGMCC 1.10836</strain>
    </source>
</reference>
<keyword evidence="5" id="KW-0446">Lipid-binding</keyword>
<keyword evidence="4" id="KW-0809">Transit peptide</keyword>
<keyword evidence="8" id="KW-0830">Ubiquinone</keyword>
<evidence type="ECO:0000256" key="5">
    <source>
        <dbReference type="ARBA" id="ARBA00023121"/>
    </source>
</evidence>
<evidence type="ECO:0000256" key="4">
    <source>
        <dbReference type="ARBA" id="ARBA00022946"/>
    </source>
</evidence>